<proteinExistence type="predicted"/>
<accession>A0A7Y6BU47</accession>
<reference evidence="1 2" key="1">
    <citation type="submission" date="2020-05" db="EMBL/GenBank/DDBJ databases">
        <title>Genome Sequencing of Type Strains.</title>
        <authorList>
            <person name="Lemaire J.F."/>
            <person name="Inderbitzin P."/>
            <person name="Gregorio O.A."/>
            <person name="Collins S.B."/>
            <person name="Wespe N."/>
            <person name="Knight-Connoni V."/>
        </authorList>
    </citation>
    <scope>NUCLEOTIDE SEQUENCE [LARGE SCALE GENOMIC DNA]</scope>
    <source>
        <strain evidence="1 2">LMG 21957</strain>
    </source>
</reference>
<protein>
    <submittedName>
        <fullName evidence="1">Uncharacterized protein</fullName>
    </submittedName>
</protein>
<evidence type="ECO:0000313" key="2">
    <source>
        <dbReference type="Proteomes" id="UP000526125"/>
    </source>
</evidence>
<dbReference type="Proteomes" id="UP000526125">
    <property type="component" value="Unassembled WGS sequence"/>
</dbReference>
<dbReference type="RefSeq" id="WP_175394915.1">
    <property type="nucleotide sequence ID" value="NZ_JABMCB010000165.1"/>
</dbReference>
<dbReference type="EMBL" id="JABMCB010000165">
    <property type="protein sequence ID" value="NUU75057.1"/>
    <property type="molecule type" value="Genomic_DNA"/>
</dbReference>
<evidence type="ECO:0000313" key="1">
    <source>
        <dbReference type="EMBL" id="NUU75057.1"/>
    </source>
</evidence>
<comment type="caution">
    <text evidence="1">The sequence shown here is derived from an EMBL/GenBank/DDBJ whole genome shotgun (WGS) entry which is preliminary data.</text>
</comment>
<name>A0A7Y6BU47_9BACL</name>
<keyword evidence="2" id="KW-1185">Reference proteome</keyword>
<sequence length="141" mass="16991">MSISKYQIESDQEFHLRVAYYECWNRLILAIEQLDRQDLEHLSNPFLVTALPAYRKANKKVLFVGQETNGWDSFKTTLDTFRSHDEEVRRKNSIDFLQWMYEDLRYHRRFDHTAFWKGMRRLYQAFSPGEGDDGFFTYGIS</sequence>
<gene>
    <name evidence="1" type="ORF">HP552_07360</name>
</gene>
<organism evidence="1 2">
    <name type="scientific">Paenibacillus xylanilyticus</name>
    <dbReference type="NCBI Taxonomy" id="248903"/>
    <lineage>
        <taxon>Bacteria</taxon>
        <taxon>Bacillati</taxon>
        <taxon>Bacillota</taxon>
        <taxon>Bacilli</taxon>
        <taxon>Bacillales</taxon>
        <taxon>Paenibacillaceae</taxon>
        <taxon>Paenibacillus</taxon>
    </lineage>
</organism>
<dbReference type="AlphaFoldDB" id="A0A7Y6BU47"/>